<keyword evidence="2" id="KW-1185">Reference proteome</keyword>
<comment type="caution">
    <text evidence="1">The sequence shown here is derived from an EMBL/GenBank/DDBJ whole genome shotgun (WGS) entry which is preliminary data.</text>
</comment>
<accession>A0A444X6D6</accession>
<dbReference type="AlphaFoldDB" id="A0A444X6D6"/>
<reference evidence="1 2" key="1">
    <citation type="submission" date="2019-01" db="EMBL/GenBank/DDBJ databases">
        <title>Sequencing of cultivated peanut Arachis hypogaea provides insights into genome evolution and oil improvement.</title>
        <authorList>
            <person name="Chen X."/>
        </authorList>
    </citation>
    <scope>NUCLEOTIDE SEQUENCE [LARGE SCALE GENOMIC DNA]</scope>
    <source>
        <strain evidence="2">cv. Fuhuasheng</strain>
        <tissue evidence="1">Leaves</tissue>
    </source>
</reference>
<gene>
    <name evidence="1" type="ORF">Ahy_B10g104740</name>
</gene>
<name>A0A444X6D6_ARAHY</name>
<sequence>MCWARAWSAQFGWVRQLAAILGLSPYSTAIHRMYKPLPIKSYMRASYEDVTTRKVKSLKISTVTLTLIK</sequence>
<protein>
    <submittedName>
        <fullName evidence="1">Uncharacterized protein</fullName>
    </submittedName>
</protein>
<evidence type="ECO:0000313" key="1">
    <source>
        <dbReference type="EMBL" id="RYQ85239.1"/>
    </source>
</evidence>
<organism evidence="1 2">
    <name type="scientific">Arachis hypogaea</name>
    <name type="common">Peanut</name>
    <dbReference type="NCBI Taxonomy" id="3818"/>
    <lineage>
        <taxon>Eukaryota</taxon>
        <taxon>Viridiplantae</taxon>
        <taxon>Streptophyta</taxon>
        <taxon>Embryophyta</taxon>
        <taxon>Tracheophyta</taxon>
        <taxon>Spermatophyta</taxon>
        <taxon>Magnoliopsida</taxon>
        <taxon>eudicotyledons</taxon>
        <taxon>Gunneridae</taxon>
        <taxon>Pentapetalae</taxon>
        <taxon>rosids</taxon>
        <taxon>fabids</taxon>
        <taxon>Fabales</taxon>
        <taxon>Fabaceae</taxon>
        <taxon>Papilionoideae</taxon>
        <taxon>50 kb inversion clade</taxon>
        <taxon>dalbergioids sensu lato</taxon>
        <taxon>Dalbergieae</taxon>
        <taxon>Pterocarpus clade</taxon>
        <taxon>Arachis</taxon>
    </lineage>
</organism>
<dbReference type="Proteomes" id="UP000289738">
    <property type="component" value="Chromosome B10"/>
</dbReference>
<evidence type="ECO:0000313" key="2">
    <source>
        <dbReference type="Proteomes" id="UP000289738"/>
    </source>
</evidence>
<proteinExistence type="predicted"/>
<dbReference type="EMBL" id="SDMP01000020">
    <property type="protein sequence ID" value="RYQ85239.1"/>
    <property type="molecule type" value="Genomic_DNA"/>
</dbReference>